<proteinExistence type="predicted"/>
<evidence type="ECO:0000256" key="1">
    <source>
        <dbReference type="SAM" id="MobiDB-lite"/>
    </source>
</evidence>
<name>A0ABN9T5N8_9DINO</name>
<reference evidence="2" key="1">
    <citation type="submission" date="2023-10" db="EMBL/GenBank/DDBJ databases">
        <authorList>
            <person name="Chen Y."/>
            <person name="Shah S."/>
            <person name="Dougan E. K."/>
            <person name="Thang M."/>
            <person name="Chan C."/>
        </authorList>
    </citation>
    <scope>NUCLEOTIDE SEQUENCE [LARGE SCALE GENOMIC DNA]</scope>
</reference>
<accession>A0ABN9T5N8</accession>
<dbReference type="EMBL" id="CAUYUJ010014373">
    <property type="protein sequence ID" value="CAK0840364.1"/>
    <property type="molecule type" value="Genomic_DNA"/>
</dbReference>
<feature type="region of interest" description="Disordered" evidence="1">
    <location>
        <begin position="380"/>
        <end position="413"/>
    </location>
</feature>
<organism evidence="2 3">
    <name type="scientific">Prorocentrum cordatum</name>
    <dbReference type="NCBI Taxonomy" id="2364126"/>
    <lineage>
        <taxon>Eukaryota</taxon>
        <taxon>Sar</taxon>
        <taxon>Alveolata</taxon>
        <taxon>Dinophyceae</taxon>
        <taxon>Prorocentrales</taxon>
        <taxon>Prorocentraceae</taxon>
        <taxon>Prorocentrum</taxon>
    </lineage>
</organism>
<evidence type="ECO:0000313" key="3">
    <source>
        <dbReference type="Proteomes" id="UP001189429"/>
    </source>
</evidence>
<feature type="compositionally biased region" description="Basic and acidic residues" evidence="1">
    <location>
        <begin position="311"/>
        <end position="320"/>
    </location>
</feature>
<feature type="non-terminal residue" evidence="2">
    <location>
        <position position="1"/>
    </location>
</feature>
<evidence type="ECO:0000313" key="2">
    <source>
        <dbReference type="EMBL" id="CAK0840364.1"/>
    </source>
</evidence>
<protein>
    <submittedName>
        <fullName evidence="2">Uncharacterized protein</fullName>
    </submittedName>
</protein>
<keyword evidence="3" id="KW-1185">Reference proteome</keyword>
<gene>
    <name evidence="2" type="ORF">PCOR1329_LOCUS35827</name>
</gene>
<feature type="region of interest" description="Disordered" evidence="1">
    <location>
        <begin position="311"/>
        <end position="336"/>
    </location>
</feature>
<sequence>GEVQEEFELDPELLSILCRRGRRRLRLLQLETRANIWIDRGRGVLHASGPEAALGELQRQLASLRGPRKNVSAAVWSELMRTRTNSKDPEEGLVARLQQESGCRIHIERDRHQVRIFGPSDEVRVCERLIEVRQAVRGLVKTSSLTAELADEARVSKDSRRRRSGDAEAEWKWMQCSLAAWRIGRLIMYLVVAAVLVALWGDGVAGRRKANIQGKDFAIFAPDSLSPSDHRSLRQARFLLQQELGSLSARKSIKSAQVKAGEAGKKLKKAQQDAETKGRLAAEALLEAVKQNKYAEQLELELREAVAKAKQEMEQQERQQDGGAVPGAVPQPSEVRSLVDKRARLAKLVETKIEGADLGEAGAALKELLSTLADDKFKVEEANDETPPVPAPATPRPEAASQPGAAAGSRDDAIKPEDFSEFSSATLDAAMEEFGGDCPDKRRLLEQFTRKTFKIGVLSVNTYANIDKCLGGSLAEYDTLLFQEARLPSQRTVDAEVSNELEVASRMEYPISRLRALRGLRNLLAKPPKLVKVEPAAGDAGCVSPKDVPLVSSWWHALSNLRIGRLDLDVVSQLAHRTKQEACRMADHDMYVRRAEFNDWVERQARGGGGGLHALTKVPAGGKGRRLAVHKVARSGLGASASYGFVVTGCSSMELDKLRTLVFTSVANSTAGRSRSLTLMLPPGLRSDAGQDWASVFNDLLGEVTDSDSDVVADGAPVAEAPPVGSSISAPLVRQDVPASQAPRDSFEAVGPAVGSLPLMLGFGHAPRDTGSGGNRNGVESGQRGCADAATVVVAGGAPVAEVLLGGSSSSAPLARQDVPASQAPRDSFEAVGTVVGSLPLMLGFGHAPRDTGSGGSNGVESGQRGCADAATVVSKMVAIRLTANEKGYLDSLVQGGQWSQAREHEKGYATAPECLRCGQLGTLYHRHCEDGNWPDELVLPKQIELLAQCRWYDRRSECPVSIVPTVLELNSKLDKKHVLVELAPVRSSELVKDMAFVACLVCGASAAARPSTFKKECGHPGSKGKAVLSRLEKKVAPTISAKVVVSMKMLGADPSVFAVRLREKAAGPDAAQMRSEIAARGVAPTADDEEVRALYGQLRLAFGRRSVRDSSDSAGNRGPGRKETQRFNQLSGGCFAHVVHRAALLRDGSESEARLAPAQDWRARARGGRFKARGRRRRWPLQFKREAGRRDFELP</sequence>
<dbReference type="CDD" id="cd00105">
    <property type="entry name" value="KH-I"/>
    <property type="match status" value="1"/>
</dbReference>
<comment type="caution">
    <text evidence="2">The sequence shown here is derived from an EMBL/GenBank/DDBJ whole genome shotgun (WGS) entry which is preliminary data.</text>
</comment>
<feature type="region of interest" description="Disordered" evidence="1">
    <location>
        <begin position="1107"/>
        <end position="1128"/>
    </location>
</feature>
<dbReference type="Proteomes" id="UP001189429">
    <property type="component" value="Unassembled WGS sequence"/>
</dbReference>